<feature type="compositionally biased region" description="Polar residues" evidence="4">
    <location>
        <begin position="1"/>
        <end position="26"/>
    </location>
</feature>
<dbReference type="PROSITE" id="PS50088">
    <property type="entry name" value="ANK_REPEAT"/>
    <property type="match status" value="2"/>
</dbReference>
<keyword evidence="6" id="KW-1185">Reference proteome</keyword>
<feature type="repeat" description="ANK" evidence="3">
    <location>
        <begin position="145"/>
        <end position="174"/>
    </location>
</feature>
<evidence type="ECO:0000256" key="1">
    <source>
        <dbReference type="ARBA" id="ARBA00022737"/>
    </source>
</evidence>
<evidence type="ECO:0000256" key="4">
    <source>
        <dbReference type="SAM" id="MobiDB-lite"/>
    </source>
</evidence>
<evidence type="ECO:0000256" key="3">
    <source>
        <dbReference type="PROSITE-ProRule" id="PRU00023"/>
    </source>
</evidence>
<evidence type="ECO:0000256" key="2">
    <source>
        <dbReference type="ARBA" id="ARBA00023043"/>
    </source>
</evidence>
<dbReference type="Pfam" id="PF12796">
    <property type="entry name" value="Ank_2"/>
    <property type="match status" value="1"/>
</dbReference>
<gene>
    <name evidence="5" type="ORF">PRZ48_005930</name>
</gene>
<feature type="region of interest" description="Disordered" evidence="4">
    <location>
        <begin position="1"/>
        <end position="34"/>
    </location>
</feature>
<evidence type="ECO:0000313" key="5">
    <source>
        <dbReference type="EMBL" id="KAK4502505.1"/>
    </source>
</evidence>
<protein>
    <recommendedName>
        <fullName evidence="7">Ankyrin repeat protein</fullName>
    </recommendedName>
</protein>
<evidence type="ECO:0000313" key="6">
    <source>
        <dbReference type="Proteomes" id="UP001305779"/>
    </source>
</evidence>
<feature type="repeat" description="ANK" evidence="3">
    <location>
        <begin position="112"/>
        <end position="144"/>
    </location>
</feature>
<dbReference type="EMBL" id="JAXOVC010000004">
    <property type="protein sequence ID" value="KAK4502505.1"/>
    <property type="molecule type" value="Genomic_DNA"/>
</dbReference>
<keyword evidence="2 3" id="KW-0040">ANK repeat</keyword>
<comment type="caution">
    <text evidence="5">The sequence shown here is derived from an EMBL/GenBank/DDBJ whole genome shotgun (WGS) entry which is preliminary data.</text>
</comment>
<sequence length="549" mass="61306">MPGSSGSTLTGFDQSQGHRNRQSSAMSADEETSGMFTERRTLEDLYFQLTCPVPSGREEDAFVSTRDFVDGTTNVLHFAVKEPDWEGSTMILYRLLHDMQRLGISVDVRDRKGRTALELAVRNDSPFLAERLLNCGASVNLQNSQGFTPLHVALKAAVSPVTIRVLLNKGADPNLCLPPTETFRTALEWVASNSGQQRMLRDFSDQEYFEIVEALLEHGAGWRTNELVDILGAFVHYWIVSSESVRLFERAKPVLRAYLEAGLDPADIPCFSIDDAQRRTCTHRSLIHFATLHSSDLTLALFIVRTTKSAKHVRAMVEDLLEPQLCPDAAKRPDTNVERVLHSAIERMNTIDPGALRSPSEGLLLAAVQDSNERQVASIVRTIVSAEPDECRFDQYDARLTLAQRLFDYPVDIRYTLAEAILIRRDGPGGAANPGSLPLMMRYAYQLAFYAHPLGDMENRVRDFLRQRPCSENAIRSFLLCVLHVVTKDILENKSWTDLPSKRTLIELVRMRHLNGLPDLSISQKVLYNALNDGSSGAGIDESVGCAIM</sequence>
<reference evidence="5 6" key="1">
    <citation type="journal article" date="2023" name="G3 (Bethesda)">
        <title>A chromosome-level genome assembly of Zasmidium syzygii isolated from banana leaves.</title>
        <authorList>
            <person name="van Westerhoven A.C."/>
            <person name="Mehrabi R."/>
            <person name="Talebi R."/>
            <person name="Steentjes M.B.F."/>
            <person name="Corcolon B."/>
            <person name="Chong P.A."/>
            <person name="Kema G.H.J."/>
            <person name="Seidl M.F."/>
        </authorList>
    </citation>
    <scope>NUCLEOTIDE SEQUENCE [LARGE SCALE GENOMIC DNA]</scope>
    <source>
        <strain evidence="5 6">P124</strain>
    </source>
</reference>
<accession>A0ABR0EM06</accession>
<dbReference type="InterPro" id="IPR036770">
    <property type="entry name" value="Ankyrin_rpt-contain_sf"/>
</dbReference>
<keyword evidence="1" id="KW-0677">Repeat</keyword>
<dbReference type="SMART" id="SM00248">
    <property type="entry name" value="ANK"/>
    <property type="match status" value="3"/>
</dbReference>
<dbReference type="Proteomes" id="UP001305779">
    <property type="component" value="Unassembled WGS sequence"/>
</dbReference>
<dbReference type="InterPro" id="IPR002110">
    <property type="entry name" value="Ankyrin_rpt"/>
</dbReference>
<dbReference type="PANTHER" id="PTHR24198:SF165">
    <property type="entry name" value="ANKYRIN REPEAT-CONTAINING PROTEIN-RELATED"/>
    <property type="match status" value="1"/>
</dbReference>
<name>A0ABR0EM06_ZASCE</name>
<organism evidence="5 6">
    <name type="scientific">Zasmidium cellare</name>
    <name type="common">Wine cellar mold</name>
    <name type="synonym">Racodium cellare</name>
    <dbReference type="NCBI Taxonomy" id="395010"/>
    <lineage>
        <taxon>Eukaryota</taxon>
        <taxon>Fungi</taxon>
        <taxon>Dikarya</taxon>
        <taxon>Ascomycota</taxon>
        <taxon>Pezizomycotina</taxon>
        <taxon>Dothideomycetes</taxon>
        <taxon>Dothideomycetidae</taxon>
        <taxon>Mycosphaerellales</taxon>
        <taxon>Mycosphaerellaceae</taxon>
        <taxon>Zasmidium</taxon>
    </lineage>
</organism>
<dbReference type="PANTHER" id="PTHR24198">
    <property type="entry name" value="ANKYRIN REPEAT AND PROTEIN KINASE DOMAIN-CONTAINING PROTEIN"/>
    <property type="match status" value="1"/>
</dbReference>
<dbReference type="SUPFAM" id="SSF48403">
    <property type="entry name" value="Ankyrin repeat"/>
    <property type="match status" value="1"/>
</dbReference>
<dbReference type="PROSITE" id="PS50297">
    <property type="entry name" value="ANK_REP_REGION"/>
    <property type="match status" value="2"/>
</dbReference>
<dbReference type="Gene3D" id="1.25.40.20">
    <property type="entry name" value="Ankyrin repeat-containing domain"/>
    <property type="match status" value="1"/>
</dbReference>
<evidence type="ECO:0008006" key="7">
    <source>
        <dbReference type="Google" id="ProtNLM"/>
    </source>
</evidence>
<proteinExistence type="predicted"/>